<keyword evidence="3 9" id="KW-0963">Cytoplasm</keyword>
<comment type="subcellular location">
    <subcellularLocation>
        <location evidence="1 9">Cytoplasm</location>
    </subcellularLocation>
</comment>
<dbReference type="InterPro" id="IPR036005">
    <property type="entry name" value="Creatinase/aminopeptidase-like"/>
</dbReference>
<dbReference type="GO" id="GO:0004239">
    <property type="term" value="F:initiator methionyl aminopeptidase activity"/>
    <property type="evidence" value="ECO:0007669"/>
    <property type="project" value="UniProtKB-UniRule"/>
</dbReference>
<dbReference type="PROSITE" id="PS00680">
    <property type="entry name" value="MAP_1"/>
    <property type="match status" value="1"/>
</dbReference>
<comment type="similarity">
    <text evidence="9 10">Belongs to the peptidase M24A family. Methionine aminopeptidase type 1 subfamily.</text>
</comment>
<proteinExistence type="inferred from homology"/>
<dbReference type="EMBL" id="VJMH01005542">
    <property type="protein sequence ID" value="KAF0694686.1"/>
    <property type="molecule type" value="Genomic_DNA"/>
</dbReference>
<evidence type="ECO:0000313" key="14">
    <source>
        <dbReference type="EMBL" id="VFT91278.1"/>
    </source>
</evidence>
<dbReference type="GO" id="GO:0008270">
    <property type="term" value="F:zinc ion binding"/>
    <property type="evidence" value="ECO:0007669"/>
    <property type="project" value="UniProtKB-KW"/>
</dbReference>
<dbReference type="InterPro" id="IPR031615">
    <property type="entry name" value="Zfn-C6H2"/>
</dbReference>
<dbReference type="AlphaFoldDB" id="A0A485L359"/>
<evidence type="ECO:0000256" key="6">
    <source>
        <dbReference type="ARBA" id="ARBA00022771"/>
    </source>
</evidence>
<evidence type="ECO:0000256" key="4">
    <source>
        <dbReference type="ARBA" id="ARBA00022670"/>
    </source>
</evidence>
<name>A0A485L359_9STRA</name>
<feature type="binding site" evidence="9">
    <location>
        <position position="344"/>
    </location>
    <ligand>
        <name>Zn(2+)</name>
        <dbReference type="ChEBI" id="CHEBI:29105"/>
        <label>4</label>
        <note>catalytic</note>
    </ligand>
</feature>
<keyword evidence="4 9" id="KW-0645">Protease</keyword>
<reference evidence="13" key="2">
    <citation type="submission" date="2019-06" db="EMBL/GenBank/DDBJ databases">
        <title>Genomics analysis of Aphanomyces spp. identifies a new class of oomycete effector associated with host adaptation.</title>
        <authorList>
            <person name="Gaulin E."/>
        </authorList>
    </citation>
    <scope>NUCLEOTIDE SEQUENCE</scope>
    <source>
        <strain evidence="13">CBS 578.67</strain>
    </source>
</reference>
<accession>A0A485L359</accession>
<evidence type="ECO:0000256" key="10">
    <source>
        <dbReference type="PROSITE-ProRule" id="PRU01357"/>
    </source>
</evidence>
<dbReference type="GO" id="GO:0006508">
    <property type="term" value="P:proteolysis"/>
    <property type="evidence" value="ECO:0007669"/>
    <property type="project" value="UniProtKB-KW"/>
</dbReference>
<dbReference type="OrthoDB" id="3209743at2759"/>
<dbReference type="PROSITE" id="PS52013">
    <property type="entry name" value="ZF_C6H2"/>
    <property type="match status" value="1"/>
</dbReference>
<evidence type="ECO:0000313" key="15">
    <source>
        <dbReference type="Proteomes" id="UP000332933"/>
    </source>
</evidence>
<feature type="binding site" evidence="9">
    <location>
        <position position="344"/>
    </location>
    <ligand>
        <name>Zn(2+)</name>
        <dbReference type="ChEBI" id="CHEBI:29105"/>
        <label>3</label>
    </ligand>
</feature>
<feature type="binding site" evidence="9">
    <location>
        <position position="280"/>
    </location>
    <ligand>
        <name>Zn(2+)</name>
        <dbReference type="ChEBI" id="CHEBI:29105"/>
        <label>4</label>
        <note>catalytic</note>
    </ligand>
</feature>
<feature type="binding site" evidence="9">
    <location>
        <position position="217"/>
    </location>
    <ligand>
        <name>Zn(2+)</name>
        <dbReference type="ChEBI" id="CHEBI:29105"/>
        <label>3</label>
    </ligand>
</feature>
<feature type="binding site" evidence="9">
    <location>
        <position position="206"/>
    </location>
    <ligand>
        <name>Zn(2+)</name>
        <dbReference type="ChEBI" id="CHEBI:29105"/>
        <label>3</label>
    </ligand>
</feature>
<dbReference type="PANTHER" id="PTHR43330:SF7">
    <property type="entry name" value="METHIONINE AMINOPEPTIDASE 1"/>
    <property type="match status" value="1"/>
</dbReference>
<evidence type="ECO:0000256" key="5">
    <source>
        <dbReference type="ARBA" id="ARBA00022723"/>
    </source>
</evidence>
<dbReference type="Proteomes" id="UP000332933">
    <property type="component" value="Unassembled WGS sequence"/>
</dbReference>
<keyword evidence="8" id="KW-0862">Zinc</keyword>
<feature type="binding site" evidence="9">
    <location>
        <position position="189"/>
    </location>
    <ligand>
        <name>a protein</name>
        <dbReference type="ChEBI" id="CHEBI:16541"/>
    </ligand>
    <ligandPart>
        <name>N-terminal L-methionine residue</name>
        <dbReference type="ChEBI" id="CHEBI:64731"/>
    </ligandPart>
</feature>
<dbReference type="EMBL" id="CAADRA010005563">
    <property type="protein sequence ID" value="VFT91278.1"/>
    <property type="molecule type" value="Genomic_DNA"/>
</dbReference>
<feature type="domain" description="C6H2-type" evidence="12">
    <location>
        <begin position="5"/>
        <end position="60"/>
    </location>
</feature>
<keyword evidence="5 9" id="KW-0479">Metal-binding</keyword>
<keyword evidence="6 10" id="KW-0863">Zinc-finger</keyword>
<comment type="cofactor">
    <cofactor evidence="11">
        <name>Co(2+)</name>
        <dbReference type="ChEBI" id="CHEBI:48828"/>
    </cofactor>
    <cofactor evidence="11">
        <name>Zn(2+)</name>
        <dbReference type="ChEBI" id="CHEBI:29105"/>
    </cofactor>
    <cofactor evidence="11">
        <name>Mn(2+)</name>
        <dbReference type="ChEBI" id="CHEBI:29035"/>
    </cofactor>
    <cofactor evidence="11">
        <name>Fe(2+)</name>
        <dbReference type="ChEBI" id="CHEBI:29033"/>
    </cofactor>
    <text evidence="11">Binds 2 divalent metal cations per subunit. Has a high-affinity and a low affinity metal-binding site. The true nature of the physiological cofactor is under debate. The enzyme is active with cobalt, zinc, manganese or divalent iron ions.</text>
</comment>
<dbReference type="PRINTS" id="PR00599">
    <property type="entry name" value="MAPEPTIDASE"/>
</dbReference>
<dbReference type="InterPro" id="IPR002467">
    <property type="entry name" value="Pept_M24A_MAP1"/>
</dbReference>
<evidence type="ECO:0000259" key="12">
    <source>
        <dbReference type="PROSITE" id="PS52013"/>
    </source>
</evidence>
<evidence type="ECO:0000256" key="8">
    <source>
        <dbReference type="ARBA" id="ARBA00022833"/>
    </source>
</evidence>
<protein>
    <recommendedName>
        <fullName evidence="11">Methionine aminopeptidase</fullName>
        <ecNumber evidence="11">3.4.11.18</ecNumber>
    </recommendedName>
</protein>
<dbReference type="SUPFAM" id="SSF55920">
    <property type="entry name" value="Creatinase/aminopeptidase"/>
    <property type="match status" value="1"/>
</dbReference>
<evidence type="ECO:0000256" key="7">
    <source>
        <dbReference type="ARBA" id="ARBA00022801"/>
    </source>
</evidence>
<dbReference type="PANTHER" id="PTHR43330">
    <property type="entry name" value="METHIONINE AMINOPEPTIDASE"/>
    <property type="match status" value="1"/>
</dbReference>
<comment type="cofactor">
    <cofactor evidence="9">
        <name>Zn(2+)</name>
        <dbReference type="ChEBI" id="CHEBI:29105"/>
    </cofactor>
    <cofactor evidence="9">
        <name>Co(2+)</name>
        <dbReference type="ChEBI" id="CHEBI:48828"/>
    </cofactor>
    <cofactor evidence="9">
        <name>Mn(2+)</name>
        <dbReference type="ChEBI" id="CHEBI:29035"/>
    </cofactor>
    <cofactor evidence="9">
        <name>Fe(2+)</name>
        <dbReference type="ChEBI" id="CHEBI:29033"/>
    </cofactor>
    <text evidence="9">Binds 2 divalent metal cations per subunit. Has a high-affinity and a low affinity metal-binding site. The true nature of the physiological cofactor is under debate. The enzyme is active with zinc, cobalt, manganese or divalent iron ions. Has high activity with zinc; zinc cofactor is transferred into the active site region by the ZNG1 zinc chaperone.</text>
</comment>
<dbReference type="NCBIfam" id="TIGR00500">
    <property type="entry name" value="met_pdase_I"/>
    <property type="match status" value="1"/>
</dbReference>
<dbReference type="GO" id="GO:0005829">
    <property type="term" value="C:cytosol"/>
    <property type="evidence" value="ECO:0007669"/>
    <property type="project" value="TreeGrafter"/>
</dbReference>
<dbReference type="HAMAP" id="MF_01974">
    <property type="entry name" value="MetAP_1"/>
    <property type="match status" value="1"/>
</dbReference>
<evidence type="ECO:0000256" key="11">
    <source>
        <dbReference type="RuleBase" id="RU003653"/>
    </source>
</evidence>
<organism evidence="14 15">
    <name type="scientific">Aphanomyces stellatus</name>
    <dbReference type="NCBI Taxonomy" id="120398"/>
    <lineage>
        <taxon>Eukaryota</taxon>
        <taxon>Sar</taxon>
        <taxon>Stramenopiles</taxon>
        <taxon>Oomycota</taxon>
        <taxon>Saprolegniomycetes</taxon>
        <taxon>Saprolegniales</taxon>
        <taxon>Verrucalvaceae</taxon>
        <taxon>Aphanomyces</taxon>
    </lineage>
</organism>
<sequence>MSDAPTICATEGCNLPGKMVCPTCKKIGVPAAISSFCTQDCFKKYWPHHKGLHKMFTAEASASTDKFFGYQFTGNLRPGKVSPMKTVPEHIKRPDYWSSGIPVSEQQADKSGKIPVYTPAEIAGMREACRLGREVLDIAGRAIRVGMTTDEIDAIVHEACMQRECYPSPLNYYHFPKSVCTSVNEVICHGIPDDRPLQDGDILNIDVTVYKNGFHGDLNDTFLVGNVDADGVRLVKTAFDCLATAVAMVKPGTMYRDLGKEISAVAAEQGFSVVKTYCGHGIGSLFHTAPNVPHYAKNKAVGIMKPGHIFTIEPMINMGSWRDGRWPDDWTAVTVDGARSAQFEHTILVTETGYEILTARENEPVMTWDLAKVQRGL</sequence>
<dbReference type="Pfam" id="PF15801">
    <property type="entry name" value="zf-C6H2"/>
    <property type="match status" value="1"/>
</dbReference>
<dbReference type="EC" id="3.4.11.18" evidence="11"/>
<reference evidence="14 15" key="1">
    <citation type="submission" date="2019-03" db="EMBL/GenBank/DDBJ databases">
        <authorList>
            <person name="Gaulin E."/>
            <person name="Dumas B."/>
        </authorList>
    </citation>
    <scope>NUCLEOTIDE SEQUENCE [LARGE SCALE GENOMIC DNA]</scope>
    <source>
        <strain evidence="14">CBS 568.67</strain>
    </source>
</reference>
<keyword evidence="7 9" id="KW-0378">Hydrolase</keyword>
<evidence type="ECO:0000256" key="3">
    <source>
        <dbReference type="ARBA" id="ARBA00022490"/>
    </source>
</evidence>
<keyword evidence="15" id="KW-1185">Reference proteome</keyword>
<evidence type="ECO:0000313" key="13">
    <source>
        <dbReference type="EMBL" id="KAF0694686.1"/>
    </source>
</evidence>
<gene>
    <name evidence="14" type="primary">Aste57867_14456</name>
    <name evidence="13" type="ORF">As57867_014402</name>
    <name evidence="14" type="ORF">ASTE57867_14456</name>
</gene>
<comment type="subunit">
    <text evidence="9">Associates with the 60S ribosomal subunit of the 80S translational complex.</text>
</comment>
<dbReference type="InterPro" id="IPR000994">
    <property type="entry name" value="Pept_M24"/>
</dbReference>
<evidence type="ECO:0000256" key="1">
    <source>
        <dbReference type="ARBA" id="ARBA00004496"/>
    </source>
</evidence>
<feature type="binding site" evidence="9">
    <location>
        <position position="287"/>
    </location>
    <ligand>
        <name>a protein</name>
        <dbReference type="ChEBI" id="CHEBI:16541"/>
    </ligand>
    <ligandPart>
        <name>N-terminal L-methionine residue</name>
        <dbReference type="ChEBI" id="CHEBI:64731"/>
    </ligandPart>
</feature>
<feature type="binding site" evidence="9">
    <location>
        <position position="313"/>
    </location>
    <ligand>
        <name>Zn(2+)</name>
        <dbReference type="ChEBI" id="CHEBI:29105"/>
        <label>4</label>
        <note>catalytic</note>
    </ligand>
</feature>
<dbReference type="Pfam" id="PF00557">
    <property type="entry name" value="Peptidase_M24"/>
    <property type="match status" value="1"/>
</dbReference>
<dbReference type="FunFam" id="3.90.230.10:FF:000010">
    <property type="entry name" value="Methionine aminopeptidase"/>
    <property type="match status" value="1"/>
</dbReference>
<evidence type="ECO:0000256" key="2">
    <source>
        <dbReference type="ARBA" id="ARBA00022438"/>
    </source>
</evidence>
<dbReference type="InterPro" id="IPR001714">
    <property type="entry name" value="Pept_M24_MAP"/>
</dbReference>
<feature type="binding site" evidence="9">
    <location>
        <position position="217"/>
    </location>
    <ligand>
        <name>Zn(2+)</name>
        <dbReference type="ChEBI" id="CHEBI:29105"/>
        <label>4</label>
        <note>catalytic</note>
    </ligand>
</feature>
<dbReference type="CDD" id="cd01086">
    <property type="entry name" value="MetAP1"/>
    <property type="match status" value="1"/>
</dbReference>
<dbReference type="GO" id="GO:0070006">
    <property type="term" value="F:metalloaminopeptidase activity"/>
    <property type="evidence" value="ECO:0007669"/>
    <property type="project" value="UniProtKB-UniRule"/>
</dbReference>
<keyword evidence="2 9" id="KW-0031">Aminopeptidase</keyword>
<evidence type="ECO:0000256" key="9">
    <source>
        <dbReference type="HAMAP-Rule" id="MF_03174"/>
    </source>
</evidence>
<comment type="function">
    <text evidence="9 11">Cotranslationally removes the N-terminal methionine from nascent proteins. The N-terminal methionine is often cleaved when the second residue in the primary sequence is small and uncharged (Met-Ala-, Cys, Gly, Pro, Ser, Thr, or Val).</text>
</comment>
<comment type="catalytic activity">
    <reaction evidence="9 11">
        <text>Release of N-terminal amino acids, preferentially methionine, from peptides and arylamides.</text>
        <dbReference type="EC" id="3.4.11.18"/>
    </reaction>
</comment>
<dbReference type="Gene3D" id="3.90.230.10">
    <property type="entry name" value="Creatinase/methionine aminopeptidase superfamily"/>
    <property type="match status" value="1"/>
</dbReference>